<name>A0ABR2JF48_9EUKA</name>
<sequence length="517" mass="60527">MNQINDFFLENPLPFTYMSFPYLDDQPKPRHPTHLFYVNQTIAELTLRFFNRSGLPHIKIENEGKNPLSWGSWNISWGQQFDPPEYRLCTAWQKINHFAGSFYLGRKAELHQRMTELAQRTGQEHVDFYPLSFMTPSELPRLIKKWKDVKYWIKKPSSAARGEGIHVVSSSESPSPLEKDDDTQYVIQEFIERPLLINGLHKFDVRLYALVTSVAPLRIYLHECGLARIATHDYFSNSSNSIDVNDLAAMLTNVSLNRNEEGFSVSQQKIPLSQLYDILRKQGINTDLIVKDFERIVTFTIISAASKIRQYHQSLVPHRQTSFEMFGFDILIDEKLKCWLMEVNISPSMSGKDAEFDRNQKYNIMAEMYDIGRVIYCDPSSVKVSSDGQEKFVLSQNDSRTRKAVELYDDYWRDSIKSINMKVNPTPWDWSRPIFADIVAVRDFIEEKGRLRKFKKVFPRRKNIDDCVKCFEKLGYLDRSFFTWIKMSNEERLNALKRGEQTYLNGLKEIEQKLNHL</sequence>
<evidence type="ECO:0000313" key="6">
    <source>
        <dbReference type="EMBL" id="KAK8875545.1"/>
    </source>
</evidence>
<accession>A0ABR2JF48</accession>
<dbReference type="Gene3D" id="3.30.470.20">
    <property type="entry name" value="ATP-grasp fold, B domain"/>
    <property type="match status" value="1"/>
</dbReference>
<keyword evidence="2" id="KW-0547">Nucleotide-binding</keyword>
<keyword evidence="3" id="KW-0067">ATP-binding</keyword>
<evidence type="ECO:0000256" key="5">
    <source>
        <dbReference type="ARBA" id="ARBA00049274"/>
    </source>
</evidence>
<gene>
    <name evidence="6" type="ORF">M9Y10_005712</name>
</gene>
<dbReference type="PROSITE" id="PS51221">
    <property type="entry name" value="TTL"/>
    <property type="match status" value="1"/>
</dbReference>
<dbReference type="InterPro" id="IPR004344">
    <property type="entry name" value="TTL/TTLL_fam"/>
</dbReference>
<dbReference type="Pfam" id="PF03133">
    <property type="entry name" value="TTL"/>
    <property type="match status" value="1"/>
</dbReference>
<evidence type="ECO:0000313" key="7">
    <source>
        <dbReference type="Proteomes" id="UP001470230"/>
    </source>
</evidence>
<dbReference type="PANTHER" id="PTHR12241:SF145">
    <property type="entry name" value="TUBULIN POLYGLUTAMYLASE TTLL5"/>
    <property type="match status" value="1"/>
</dbReference>
<dbReference type="PANTHER" id="PTHR12241">
    <property type="entry name" value="TUBULIN POLYGLUTAMYLASE"/>
    <property type="match status" value="1"/>
</dbReference>
<comment type="catalytic activity">
    <reaction evidence="5">
        <text>L-glutamyl-[protein] + L-glutamate + ATP = gamma-L-glutamyl-L-glutamyl-[protein] + ADP + phosphate + H(+)</text>
        <dbReference type="Rhea" id="RHEA:60144"/>
        <dbReference type="Rhea" id="RHEA-COMP:10208"/>
        <dbReference type="Rhea" id="RHEA-COMP:15517"/>
        <dbReference type="ChEBI" id="CHEBI:15378"/>
        <dbReference type="ChEBI" id="CHEBI:29973"/>
        <dbReference type="ChEBI" id="CHEBI:29985"/>
        <dbReference type="ChEBI" id="CHEBI:30616"/>
        <dbReference type="ChEBI" id="CHEBI:43474"/>
        <dbReference type="ChEBI" id="CHEBI:143622"/>
        <dbReference type="ChEBI" id="CHEBI:456216"/>
    </reaction>
    <physiologicalReaction direction="left-to-right" evidence="5">
        <dbReference type="Rhea" id="RHEA:60145"/>
    </physiologicalReaction>
</comment>
<evidence type="ECO:0000256" key="1">
    <source>
        <dbReference type="ARBA" id="ARBA00022598"/>
    </source>
</evidence>
<keyword evidence="7" id="KW-1185">Reference proteome</keyword>
<comment type="caution">
    <text evidence="6">The sequence shown here is derived from an EMBL/GenBank/DDBJ whole genome shotgun (WGS) entry which is preliminary data.</text>
</comment>
<reference evidence="6 7" key="1">
    <citation type="submission" date="2024-04" db="EMBL/GenBank/DDBJ databases">
        <title>Tritrichomonas musculus Genome.</title>
        <authorList>
            <person name="Alves-Ferreira E."/>
            <person name="Grigg M."/>
            <person name="Lorenzi H."/>
            <person name="Galac M."/>
        </authorList>
    </citation>
    <scope>NUCLEOTIDE SEQUENCE [LARGE SCALE GENOMIC DNA]</scope>
    <source>
        <strain evidence="6 7">EAF2021</strain>
    </source>
</reference>
<protein>
    <recommendedName>
        <fullName evidence="4">Tubulin--tyrosine ligase-like protein 5</fullName>
    </recommendedName>
</protein>
<proteinExistence type="predicted"/>
<evidence type="ECO:0000256" key="2">
    <source>
        <dbReference type="ARBA" id="ARBA00022741"/>
    </source>
</evidence>
<organism evidence="6 7">
    <name type="scientific">Tritrichomonas musculus</name>
    <dbReference type="NCBI Taxonomy" id="1915356"/>
    <lineage>
        <taxon>Eukaryota</taxon>
        <taxon>Metamonada</taxon>
        <taxon>Parabasalia</taxon>
        <taxon>Tritrichomonadida</taxon>
        <taxon>Tritrichomonadidae</taxon>
        <taxon>Tritrichomonas</taxon>
    </lineage>
</organism>
<evidence type="ECO:0000256" key="3">
    <source>
        <dbReference type="ARBA" id="ARBA00022840"/>
    </source>
</evidence>
<dbReference type="SUPFAM" id="SSF56059">
    <property type="entry name" value="Glutathione synthetase ATP-binding domain-like"/>
    <property type="match status" value="1"/>
</dbReference>
<dbReference type="EMBL" id="JAPFFF010000012">
    <property type="protein sequence ID" value="KAK8875545.1"/>
    <property type="molecule type" value="Genomic_DNA"/>
</dbReference>
<keyword evidence="1" id="KW-0436">Ligase</keyword>
<evidence type="ECO:0000256" key="4">
    <source>
        <dbReference type="ARBA" id="ARBA00041448"/>
    </source>
</evidence>
<dbReference type="Proteomes" id="UP001470230">
    <property type="component" value="Unassembled WGS sequence"/>
</dbReference>